<sequence length="592" mass="65039">MARIQIPLDALTSRLSLGDRFSGFTSGPLSGRFSNLRPISEFLDFKRLSKPANFGEVQSRINYNLGHFSSNYAIVFVMLSLYALLTNWLLLFDITLVVVGMWFIGRLDGRDLEIGSIRATTSQLYTGLLVVAVPLCLIASPFSTLLWLIGASGVTILGHASFMDKPIDEAFSGEAGVGLAMRRNARFVSDSLNFTGIDLGDRSSGTYRRRRYSDSENDEERYGDSYSGESDGELDGEDEEDDGDDQDDDDGANGYLARLSPEEREEVLLRSALQLINRAQVMGATDVHLNKQELEAYGRYLQRMEDEERARQQKKKKRNTGSGSDKKKKKKSKEQRMAVPLTQLAPTSRKKKSSMASSTEFPPRQDSLPRQRSSIDLPPDGHDGKGYPPLGYFPPPPSSTPRSRPRSGTTTTTTTSSQRPLGRGREGHDYASRPSSASRPHSSRGSPRGETSNMSSRSPNNMNPFPFQTAGPRLAYSPGAGAASRRLVPGSSENMYEQRRETMACAADQSGHGSRRASYDECTSEEVGSSSEESTSDDRGNGAQVRVPVAKTGRRGRSEVIVVEESPERTKGKKKSSSSPVKRKPVGGKKKK</sequence>
<keyword evidence="8" id="KW-1185">Reference proteome</keyword>
<name>A0A9P7N3X0_9HYPO</name>
<reference evidence="7" key="1">
    <citation type="journal article" date="2020" name="bioRxiv">
        <title>Whole genome comparisons of ergot fungi reveals the divergence and evolution of species within the genus Claviceps are the result of varying mechanisms driving genome evolution and host range expansion.</title>
        <authorList>
            <person name="Wyka S.A."/>
            <person name="Mondo S.J."/>
            <person name="Liu M."/>
            <person name="Dettman J."/>
            <person name="Nalam V."/>
            <person name="Broders K.D."/>
        </authorList>
    </citation>
    <scope>NUCLEOTIDE SEQUENCE</scope>
    <source>
        <strain evidence="7">CCC 602</strain>
    </source>
</reference>
<evidence type="ECO:0000256" key="4">
    <source>
        <dbReference type="ARBA" id="ARBA00023136"/>
    </source>
</evidence>
<dbReference type="GO" id="GO:0005794">
    <property type="term" value="C:Golgi apparatus"/>
    <property type="evidence" value="ECO:0007669"/>
    <property type="project" value="TreeGrafter"/>
</dbReference>
<evidence type="ECO:0000256" key="2">
    <source>
        <dbReference type="ARBA" id="ARBA00022692"/>
    </source>
</evidence>
<evidence type="ECO:0000256" key="5">
    <source>
        <dbReference type="SAM" id="MobiDB-lite"/>
    </source>
</evidence>
<dbReference type="EMBL" id="SRPW01002899">
    <property type="protein sequence ID" value="KAG5989679.1"/>
    <property type="molecule type" value="Genomic_DNA"/>
</dbReference>
<feature type="transmembrane region" description="Helical" evidence="6">
    <location>
        <begin position="72"/>
        <end position="104"/>
    </location>
</feature>
<feature type="compositionally biased region" description="Low complexity" evidence="5">
    <location>
        <begin position="400"/>
        <end position="417"/>
    </location>
</feature>
<feature type="transmembrane region" description="Helical" evidence="6">
    <location>
        <begin position="124"/>
        <end position="149"/>
    </location>
</feature>
<feature type="region of interest" description="Disordered" evidence="5">
    <location>
        <begin position="305"/>
        <end position="592"/>
    </location>
</feature>
<proteinExistence type="predicted"/>
<evidence type="ECO:0008006" key="9">
    <source>
        <dbReference type="Google" id="ProtNLM"/>
    </source>
</evidence>
<evidence type="ECO:0000313" key="7">
    <source>
        <dbReference type="EMBL" id="KAG5989679.1"/>
    </source>
</evidence>
<dbReference type="Proteomes" id="UP000748025">
    <property type="component" value="Unassembled WGS sequence"/>
</dbReference>
<protein>
    <recommendedName>
        <fullName evidence="9">Prenylated Rab acceptor 1</fullName>
    </recommendedName>
</protein>
<dbReference type="PANTHER" id="PTHR19317">
    <property type="entry name" value="PRENYLATED RAB ACCEPTOR 1-RELATED"/>
    <property type="match status" value="1"/>
</dbReference>
<evidence type="ECO:0000256" key="6">
    <source>
        <dbReference type="SAM" id="Phobius"/>
    </source>
</evidence>
<comment type="caution">
    <text evidence="7">The sequence shown here is derived from an EMBL/GenBank/DDBJ whole genome shotgun (WGS) entry which is preliminary data.</text>
</comment>
<dbReference type="GO" id="GO:0016020">
    <property type="term" value="C:membrane"/>
    <property type="evidence" value="ECO:0007669"/>
    <property type="project" value="UniProtKB-SubCell"/>
</dbReference>
<dbReference type="InterPro" id="IPR004895">
    <property type="entry name" value="Prenylated_rab_accept_PRA1"/>
</dbReference>
<evidence type="ECO:0000256" key="1">
    <source>
        <dbReference type="ARBA" id="ARBA00004141"/>
    </source>
</evidence>
<feature type="compositionally biased region" description="Acidic residues" evidence="5">
    <location>
        <begin position="230"/>
        <end position="251"/>
    </location>
</feature>
<dbReference type="Pfam" id="PF03208">
    <property type="entry name" value="PRA1"/>
    <property type="match status" value="1"/>
</dbReference>
<dbReference type="AlphaFoldDB" id="A0A9P7N3X0"/>
<accession>A0A9P7N3X0</accession>
<gene>
    <name evidence="7" type="ORF">E4U43_004455</name>
</gene>
<evidence type="ECO:0000256" key="3">
    <source>
        <dbReference type="ARBA" id="ARBA00022989"/>
    </source>
</evidence>
<organism evidence="7 8">
    <name type="scientific">Claviceps pusilla</name>
    <dbReference type="NCBI Taxonomy" id="123648"/>
    <lineage>
        <taxon>Eukaryota</taxon>
        <taxon>Fungi</taxon>
        <taxon>Dikarya</taxon>
        <taxon>Ascomycota</taxon>
        <taxon>Pezizomycotina</taxon>
        <taxon>Sordariomycetes</taxon>
        <taxon>Hypocreomycetidae</taxon>
        <taxon>Hypocreales</taxon>
        <taxon>Clavicipitaceae</taxon>
        <taxon>Claviceps</taxon>
    </lineage>
</organism>
<feature type="compositionally biased region" description="Low complexity" evidence="5">
    <location>
        <begin position="432"/>
        <end position="464"/>
    </location>
</feature>
<dbReference type="PANTHER" id="PTHR19317:SF0">
    <property type="entry name" value="PRENYLATED RAB ACCEPTOR PROTEIN 1"/>
    <property type="match status" value="1"/>
</dbReference>
<dbReference type="OrthoDB" id="63113at2759"/>
<feature type="region of interest" description="Disordered" evidence="5">
    <location>
        <begin position="205"/>
        <end position="260"/>
    </location>
</feature>
<keyword evidence="2 6" id="KW-0812">Transmembrane</keyword>
<evidence type="ECO:0000313" key="8">
    <source>
        <dbReference type="Proteomes" id="UP000748025"/>
    </source>
</evidence>
<keyword evidence="4 6" id="KW-0472">Membrane</keyword>
<comment type="subcellular location">
    <subcellularLocation>
        <location evidence="1">Membrane</location>
        <topology evidence="1">Multi-pass membrane protein</topology>
    </subcellularLocation>
</comment>
<keyword evidence="3 6" id="KW-1133">Transmembrane helix</keyword>
<feature type="compositionally biased region" description="Basic residues" evidence="5">
    <location>
        <begin position="571"/>
        <end position="592"/>
    </location>
</feature>